<protein>
    <submittedName>
        <fullName evidence="1">Uncharacterized protein</fullName>
    </submittedName>
</protein>
<sequence length="106" mass="11777">MTHSDSMMIHEPVLPVGAESADSWEPGDSEFPPYRIVSGSERRVTDSDIEVKATAIQWANGSIEDGTVDECPKIWINRTDLNSDQSRELAAHLLELAALVDGWVRR</sequence>
<comment type="caution">
    <text evidence="1">The sequence shown here is derived from an EMBL/GenBank/DDBJ whole genome shotgun (WGS) entry which is preliminary data.</text>
</comment>
<dbReference type="OrthoDB" id="4735704at2"/>
<dbReference type="RefSeq" id="WP_062828399.1">
    <property type="nucleotide sequence ID" value="NZ_BCSX01000019.1"/>
</dbReference>
<name>A0A100VX67_9MYCO</name>
<accession>A0A100VX67</accession>
<reference evidence="2" key="1">
    <citation type="journal article" date="2016" name="Genome Announc.">
        <title>Draft Genome Sequences of Five Rapidly Growing Mycobacterium Species, M. thermoresistibile, M. fortuitum subsp. acetamidolyticum, M. canariasense, M. brisbanense, and M. novocastrense.</title>
        <authorList>
            <person name="Katahira K."/>
            <person name="Ogura Y."/>
            <person name="Gotoh Y."/>
            <person name="Hayashi T."/>
        </authorList>
    </citation>
    <scope>NUCLEOTIDE SEQUENCE [LARGE SCALE GENOMIC DNA]</scope>
    <source>
        <strain evidence="2">JCM15654</strain>
    </source>
</reference>
<proteinExistence type="predicted"/>
<evidence type="ECO:0000313" key="2">
    <source>
        <dbReference type="Proteomes" id="UP000069620"/>
    </source>
</evidence>
<dbReference type="EMBL" id="BCSX01000019">
    <property type="protein sequence ID" value="GAS87546.1"/>
    <property type="molecule type" value="Genomic_DNA"/>
</dbReference>
<evidence type="ECO:0000313" key="1">
    <source>
        <dbReference type="EMBL" id="GAS87546.1"/>
    </source>
</evidence>
<gene>
    <name evidence="1" type="ORF">RMCB_1642</name>
</gene>
<dbReference type="Proteomes" id="UP000069620">
    <property type="component" value="Unassembled WGS sequence"/>
</dbReference>
<keyword evidence="2" id="KW-1185">Reference proteome</keyword>
<reference evidence="2" key="2">
    <citation type="submission" date="2016-02" db="EMBL/GenBank/DDBJ databases">
        <title>Draft genome sequence of five rapidly growing Mycobacterium species.</title>
        <authorList>
            <person name="Katahira K."/>
            <person name="Gotou Y."/>
            <person name="Iida K."/>
            <person name="Ogura Y."/>
            <person name="Hayashi T."/>
        </authorList>
    </citation>
    <scope>NUCLEOTIDE SEQUENCE [LARGE SCALE GENOMIC DNA]</scope>
    <source>
        <strain evidence="2">JCM15654</strain>
    </source>
</reference>
<dbReference type="AlphaFoldDB" id="A0A100VX67"/>
<dbReference type="STRING" id="146020.RMCB_1642"/>
<organism evidence="1 2">
    <name type="scientific">Mycolicibacterium brisbanense</name>
    <dbReference type="NCBI Taxonomy" id="146020"/>
    <lineage>
        <taxon>Bacteria</taxon>
        <taxon>Bacillati</taxon>
        <taxon>Actinomycetota</taxon>
        <taxon>Actinomycetes</taxon>
        <taxon>Mycobacteriales</taxon>
        <taxon>Mycobacteriaceae</taxon>
        <taxon>Mycolicibacterium</taxon>
    </lineage>
</organism>